<gene>
    <name evidence="1" type="ORF">IPOD504_LOCUS15924</name>
</gene>
<evidence type="ECO:0000313" key="2">
    <source>
        <dbReference type="Proteomes" id="UP000837857"/>
    </source>
</evidence>
<proteinExistence type="predicted"/>
<evidence type="ECO:0000313" key="1">
    <source>
        <dbReference type="EMBL" id="CAH2074108.1"/>
    </source>
</evidence>
<name>A0ABN8J513_9NEOP</name>
<protein>
    <recommendedName>
        <fullName evidence="3">RPA-interacting protein</fullName>
    </recommendedName>
</protein>
<dbReference type="EMBL" id="OW152819">
    <property type="protein sequence ID" value="CAH2074108.1"/>
    <property type="molecule type" value="Genomic_DNA"/>
</dbReference>
<reference evidence="1" key="1">
    <citation type="submission" date="2022-03" db="EMBL/GenBank/DDBJ databases">
        <authorList>
            <person name="Martin H S."/>
        </authorList>
    </citation>
    <scope>NUCLEOTIDE SEQUENCE</scope>
</reference>
<evidence type="ECO:0008006" key="3">
    <source>
        <dbReference type="Google" id="ProtNLM"/>
    </source>
</evidence>
<organism evidence="1 2">
    <name type="scientific">Iphiclides podalirius</name>
    <name type="common">scarce swallowtail</name>
    <dbReference type="NCBI Taxonomy" id="110791"/>
    <lineage>
        <taxon>Eukaryota</taxon>
        <taxon>Metazoa</taxon>
        <taxon>Ecdysozoa</taxon>
        <taxon>Arthropoda</taxon>
        <taxon>Hexapoda</taxon>
        <taxon>Insecta</taxon>
        <taxon>Pterygota</taxon>
        <taxon>Neoptera</taxon>
        <taxon>Endopterygota</taxon>
        <taxon>Lepidoptera</taxon>
        <taxon>Glossata</taxon>
        <taxon>Ditrysia</taxon>
        <taxon>Papilionoidea</taxon>
        <taxon>Papilionidae</taxon>
        <taxon>Papilioninae</taxon>
        <taxon>Iphiclides</taxon>
    </lineage>
</organism>
<dbReference type="Proteomes" id="UP000837857">
    <property type="component" value="Chromosome 7"/>
</dbReference>
<keyword evidence="2" id="KW-1185">Reference proteome</keyword>
<accession>A0ABN8J513</accession>
<feature type="non-terminal residue" evidence="1">
    <location>
        <position position="118"/>
    </location>
</feature>
<sequence>MRKDYKDKVQNCRNILLNKFRGPVGETELRDTLATIYKSMINLSSFDDMDEEEGKVLEEIKSELIEEEMQWLIEEYEKSQMDKFDWSILQQENVICPICQKTNFKCDAGLVGYMQLVL</sequence>